<dbReference type="EMBL" id="LCPP01000016">
    <property type="protein sequence ID" value="KKW00079.1"/>
    <property type="molecule type" value="Genomic_DNA"/>
</dbReference>
<proteinExistence type="predicted"/>
<protein>
    <submittedName>
        <fullName evidence="1">Uncharacterized protein</fullName>
    </submittedName>
</protein>
<organism evidence="1 2">
    <name type="scientific">Candidatus Amesbacteria bacterium GW2011_GWA1_48_9</name>
    <dbReference type="NCBI Taxonomy" id="1618355"/>
    <lineage>
        <taxon>Bacteria</taxon>
        <taxon>Candidatus Amesiibacteriota</taxon>
    </lineage>
</organism>
<dbReference type="AlphaFoldDB" id="A0A0G1Y0K0"/>
<evidence type="ECO:0000313" key="2">
    <source>
        <dbReference type="Proteomes" id="UP000034637"/>
    </source>
</evidence>
<dbReference type="Proteomes" id="UP000034637">
    <property type="component" value="Unassembled WGS sequence"/>
</dbReference>
<gene>
    <name evidence="1" type="ORF">UY33_C0016G0003</name>
</gene>
<comment type="caution">
    <text evidence="1">The sequence shown here is derived from an EMBL/GenBank/DDBJ whole genome shotgun (WGS) entry which is preliminary data.</text>
</comment>
<evidence type="ECO:0000313" key="1">
    <source>
        <dbReference type="EMBL" id="KKW00079.1"/>
    </source>
</evidence>
<accession>A0A0G1Y0K0</accession>
<reference evidence="1 2" key="1">
    <citation type="journal article" date="2015" name="Nature">
        <title>rRNA introns, odd ribosomes, and small enigmatic genomes across a large radiation of phyla.</title>
        <authorList>
            <person name="Brown C.T."/>
            <person name="Hug L.A."/>
            <person name="Thomas B.C."/>
            <person name="Sharon I."/>
            <person name="Castelle C.J."/>
            <person name="Singh A."/>
            <person name="Wilkins M.J."/>
            <person name="Williams K.H."/>
            <person name="Banfield J.F."/>
        </authorList>
    </citation>
    <scope>NUCLEOTIDE SEQUENCE [LARGE SCALE GENOMIC DNA]</scope>
</reference>
<name>A0A0G1Y0K0_9BACT</name>
<sequence>MDYPTHIYDPIRVEVANAYIKREMRKYLPSVRTRDVWKNIDRDIDQWFENNQNIAKIRDYWNGFHGIAMGFKLKNGLIQLITAQNVSWVKVDKLPLDGYVATGAGIEYIFQELSGNQSATDLRIFFEKHVDLAKFWKTEFEKHAKTSEERDNFPIIAIKVKGVALAHDGNRRLILAVLQRKKTIPAYLGHFTDGTEIPKNYWLPTSVYMDIVKSGEIAGAYEETLALLKKMIPLSESGEYELRERVLIGENEFRLKLKRDIFGN</sequence>